<dbReference type="GO" id="GO:0016846">
    <property type="term" value="F:carbon-sulfur lyase activity"/>
    <property type="evidence" value="ECO:0007669"/>
    <property type="project" value="InterPro"/>
</dbReference>
<protein>
    <recommendedName>
        <fullName evidence="5">CENP-V/GFA domain-containing protein</fullName>
    </recommendedName>
</protein>
<dbReference type="EMBL" id="JAUTXT010000052">
    <property type="protein sequence ID" value="KAK3670737.1"/>
    <property type="molecule type" value="Genomic_DNA"/>
</dbReference>
<comment type="caution">
    <text evidence="6">The sequence shown here is derived from an EMBL/GenBank/DDBJ whole genome shotgun (WGS) entry which is preliminary data.</text>
</comment>
<dbReference type="PANTHER" id="PTHR33337:SF40">
    <property type="entry name" value="CENP-V_GFA DOMAIN-CONTAINING PROTEIN-RELATED"/>
    <property type="match status" value="1"/>
</dbReference>
<dbReference type="SUPFAM" id="SSF51316">
    <property type="entry name" value="Mss4-like"/>
    <property type="match status" value="1"/>
</dbReference>
<evidence type="ECO:0000259" key="5">
    <source>
        <dbReference type="PROSITE" id="PS51891"/>
    </source>
</evidence>
<feature type="domain" description="CENP-V/GFA" evidence="5">
    <location>
        <begin position="3"/>
        <end position="125"/>
    </location>
</feature>
<dbReference type="Gene3D" id="3.90.1590.10">
    <property type="entry name" value="glutathione-dependent formaldehyde- activating enzyme (gfa)"/>
    <property type="match status" value="1"/>
</dbReference>
<organism evidence="6 7">
    <name type="scientific">Recurvomyces mirabilis</name>
    <dbReference type="NCBI Taxonomy" id="574656"/>
    <lineage>
        <taxon>Eukaryota</taxon>
        <taxon>Fungi</taxon>
        <taxon>Dikarya</taxon>
        <taxon>Ascomycota</taxon>
        <taxon>Pezizomycotina</taxon>
        <taxon>Dothideomycetes</taxon>
        <taxon>Dothideomycetidae</taxon>
        <taxon>Mycosphaerellales</taxon>
        <taxon>Teratosphaeriaceae</taxon>
        <taxon>Recurvomyces</taxon>
    </lineage>
</organism>
<reference evidence="6" key="1">
    <citation type="submission" date="2023-07" db="EMBL/GenBank/DDBJ databases">
        <title>Black Yeasts Isolated from many extreme environments.</title>
        <authorList>
            <person name="Coleine C."/>
            <person name="Stajich J.E."/>
            <person name="Selbmann L."/>
        </authorList>
    </citation>
    <scope>NUCLEOTIDE SEQUENCE</scope>
    <source>
        <strain evidence="6">CCFEE 5485</strain>
    </source>
</reference>
<dbReference type="InterPro" id="IPR011057">
    <property type="entry name" value="Mss4-like_sf"/>
</dbReference>
<evidence type="ECO:0000313" key="6">
    <source>
        <dbReference type="EMBL" id="KAK3670737.1"/>
    </source>
</evidence>
<evidence type="ECO:0000256" key="3">
    <source>
        <dbReference type="ARBA" id="ARBA00022833"/>
    </source>
</evidence>
<comment type="similarity">
    <text evidence="1">Belongs to the Gfa family.</text>
</comment>
<name>A0AAE0TRW4_9PEZI</name>
<gene>
    <name evidence="6" type="ORF">LTR78_009429</name>
</gene>
<evidence type="ECO:0000256" key="2">
    <source>
        <dbReference type="ARBA" id="ARBA00022723"/>
    </source>
</evidence>
<keyword evidence="4" id="KW-0456">Lyase</keyword>
<dbReference type="Pfam" id="PF04828">
    <property type="entry name" value="GFA"/>
    <property type="match status" value="1"/>
</dbReference>
<proteinExistence type="inferred from homology"/>
<evidence type="ECO:0000256" key="4">
    <source>
        <dbReference type="ARBA" id="ARBA00023239"/>
    </source>
</evidence>
<dbReference type="PANTHER" id="PTHR33337">
    <property type="entry name" value="GFA DOMAIN-CONTAINING PROTEIN"/>
    <property type="match status" value="1"/>
</dbReference>
<keyword evidence="2" id="KW-0479">Metal-binding</keyword>
<sequence>MATTATCKCGAIHIKIDKIVDAGMCHCLNCRKTTSSAFSINAVVPATAFHLEKGTPKSFQSPGDPATTATLNFCGDCGSALWVASPKIPELRILKAGILDGDDALDLEVMKPSMEAFTKRRAPWLCAVNGAAQLEEGPNMKKPE</sequence>
<keyword evidence="3" id="KW-0862">Zinc</keyword>
<evidence type="ECO:0000256" key="1">
    <source>
        <dbReference type="ARBA" id="ARBA00005495"/>
    </source>
</evidence>
<dbReference type="PROSITE" id="PS51891">
    <property type="entry name" value="CENP_V_GFA"/>
    <property type="match status" value="1"/>
</dbReference>
<dbReference type="InterPro" id="IPR006913">
    <property type="entry name" value="CENP-V/GFA"/>
</dbReference>
<accession>A0AAE0TRW4</accession>
<dbReference type="GO" id="GO:0046872">
    <property type="term" value="F:metal ion binding"/>
    <property type="evidence" value="ECO:0007669"/>
    <property type="project" value="UniProtKB-KW"/>
</dbReference>
<dbReference type="AlphaFoldDB" id="A0AAE0TRW4"/>
<evidence type="ECO:0000313" key="7">
    <source>
        <dbReference type="Proteomes" id="UP001274830"/>
    </source>
</evidence>
<keyword evidence="7" id="KW-1185">Reference proteome</keyword>
<dbReference type="Proteomes" id="UP001274830">
    <property type="component" value="Unassembled WGS sequence"/>
</dbReference>